<keyword evidence="1" id="KW-0472">Membrane</keyword>
<accession>A0A239PWS5</accession>
<evidence type="ECO:0000256" key="1">
    <source>
        <dbReference type="SAM" id="Phobius"/>
    </source>
</evidence>
<dbReference type="EMBL" id="FZQB01000008">
    <property type="protein sequence ID" value="SNT74744.1"/>
    <property type="molecule type" value="Genomic_DNA"/>
</dbReference>
<name>A0A239PWS5_9RHOB</name>
<evidence type="ECO:0000313" key="2">
    <source>
        <dbReference type="EMBL" id="SNT74744.1"/>
    </source>
</evidence>
<keyword evidence="1" id="KW-0812">Transmembrane</keyword>
<dbReference type="RefSeq" id="WP_089344760.1">
    <property type="nucleotide sequence ID" value="NZ_FZQB01000008.1"/>
</dbReference>
<sequence>MTREAINFTDIQPMADEVSDLIKARFGGARRGEHPPLAVMLRRRGGALPRRLRNAAARLAEADRLSAQPKIARQLDLAGLARAHGDLIAYLRPLGEFSRWRGRAISFAASVCFGLLVLGAVIVWLLVQRGHI</sequence>
<gene>
    <name evidence="2" type="ORF">SAMN05444959_108144</name>
</gene>
<dbReference type="Proteomes" id="UP000198307">
    <property type="component" value="Unassembled WGS sequence"/>
</dbReference>
<evidence type="ECO:0000313" key="3">
    <source>
        <dbReference type="Proteomes" id="UP000198307"/>
    </source>
</evidence>
<dbReference type="OrthoDB" id="7874812at2"/>
<reference evidence="2 3" key="1">
    <citation type="submission" date="2017-07" db="EMBL/GenBank/DDBJ databases">
        <authorList>
            <person name="Sun Z.S."/>
            <person name="Albrecht U."/>
            <person name="Echele G."/>
            <person name="Lee C.C."/>
        </authorList>
    </citation>
    <scope>NUCLEOTIDE SEQUENCE [LARGE SCALE GENOMIC DNA]</scope>
    <source>
        <strain evidence="2 3">DSM 14827</strain>
    </source>
</reference>
<dbReference type="AlphaFoldDB" id="A0A239PWS5"/>
<organism evidence="2 3">
    <name type="scientific">Paracoccus seriniphilus</name>
    <dbReference type="NCBI Taxonomy" id="184748"/>
    <lineage>
        <taxon>Bacteria</taxon>
        <taxon>Pseudomonadati</taxon>
        <taxon>Pseudomonadota</taxon>
        <taxon>Alphaproteobacteria</taxon>
        <taxon>Rhodobacterales</taxon>
        <taxon>Paracoccaceae</taxon>
        <taxon>Paracoccus</taxon>
    </lineage>
</organism>
<protein>
    <submittedName>
        <fullName evidence="2">Uncharacterized protein</fullName>
    </submittedName>
</protein>
<feature type="transmembrane region" description="Helical" evidence="1">
    <location>
        <begin position="104"/>
        <end position="127"/>
    </location>
</feature>
<proteinExistence type="predicted"/>
<keyword evidence="3" id="KW-1185">Reference proteome</keyword>
<keyword evidence="1" id="KW-1133">Transmembrane helix</keyword>